<dbReference type="SUPFAM" id="SSF143113">
    <property type="entry name" value="NAP-like"/>
    <property type="match status" value="1"/>
</dbReference>
<dbReference type="InterPro" id="IPR001245">
    <property type="entry name" value="Ser-Thr/Tyr_kinase_cat_dom"/>
</dbReference>
<feature type="non-terminal residue" evidence="15">
    <location>
        <position position="554"/>
    </location>
</feature>
<dbReference type="PANTHER" id="PTHR46485">
    <property type="entry name" value="LIM DOMAIN KINASE 1"/>
    <property type="match status" value="1"/>
</dbReference>
<evidence type="ECO:0000256" key="13">
    <source>
        <dbReference type="SAM" id="MobiDB-lite"/>
    </source>
</evidence>
<dbReference type="GO" id="GO:0004674">
    <property type="term" value="F:protein serine/threonine kinase activity"/>
    <property type="evidence" value="ECO:0007669"/>
    <property type="project" value="UniProtKB-KW"/>
</dbReference>
<evidence type="ECO:0000256" key="12">
    <source>
        <dbReference type="PROSITE-ProRule" id="PRU10141"/>
    </source>
</evidence>
<feature type="binding site" evidence="12">
    <location>
        <position position="345"/>
    </location>
    <ligand>
        <name>ATP</name>
        <dbReference type="ChEBI" id="CHEBI:30616"/>
    </ligand>
</feature>
<dbReference type="AlphaFoldDB" id="A0A8J4TUU7"/>
<dbReference type="GO" id="GO:0005634">
    <property type="term" value="C:nucleus"/>
    <property type="evidence" value="ECO:0007669"/>
    <property type="project" value="UniProtKB-SubCell"/>
</dbReference>
<dbReference type="InterPro" id="IPR002164">
    <property type="entry name" value="NAP_family"/>
</dbReference>
<proteinExistence type="inferred from homology"/>
<dbReference type="GO" id="GO:0030036">
    <property type="term" value="P:actin cytoskeleton organization"/>
    <property type="evidence" value="ECO:0007669"/>
    <property type="project" value="TreeGrafter"/>
</dbReference>
<evidence type="ECO:0000259" key="14">
    <source>
        <dbReference type="PROSITE" id="PS50011"/>
    </source>
</evidence>
<feature type="region of interest" description="Disordered" evidence="13">
    <location>
        <begin position="164"/>
        <end position="186"/>
    </location>
</feature>
<feature type="region of interest" description="Disordered" evidence="13">
    <location>
        <begin position="225"/>
        <end position="285"/>
    </location>
</feature>
<dbReference type="PROSITE" id="PS50011">
    <property type="entry name" value="PROTEIN_KINASE_DOM"/>
    <property type="match status" value="1"/>
</dbReference>
<evidence type="ECO:0000256" key="9">
    <source>
        <dbReference type="ARBA" id="ARBA00022777"/>
    </source>
</evidence>
<dbReference type="Gene3D" id="1.20.5.1500">
    <property type="match status" value="1"/>
</dbReference>
<dbReference type="Proteomes" id="UP000727407">
    <property type="component" value="Unassembled WGS sequence"/>
</dbReference>
<dbReference type="FunFam" id="1.20.5.1500:FF:000003">
    <property type="entry name" value="SET isoform 2"/>
    <property type="match status" value="1"/>
</dbReference>
<evidence type="ECO:0000256" key="6">
    <source>
        <dbReference type="ARBA" id="ARBA00022527"/>
    </source>
</evidence>
<evidence type="ECO:0000313" key="15">
    <source>
        <dbReference type="EMBL" id="KAF5898009.1"/>
    </source>
</evidence>
<feature type="compositionally biased region" description="Acidic residues" evidence="13">
    <location>
        <begin position="225"/>
        <end position="274"/>
    </location>
</feature>
<evidence type="ECO:0000256" key="3">
    <source>
        <dbReference type="ARBA" id="ARBA00005843"/>
    </source>
</evidence>
<dbReference type="EMBL" id="QNUK01000214">
    <property type="protein sequence ID" value="KAF5898009.1"/>
    <property type="molecule type" value="Genomic_DNA"/>
</dbReference>
<keyword evidence="7" id="KW-0808">Transferase</keyword>
<comment type="subcellular location">
    <subcellularLocation>
        <location evidence="2">Cytoplasm</location>
    </subcellularLocation>
    <subcellularLocation>
        <location evidence="1">Nucleus</location>
    </subcellularLocation>
</comment>
<keyword evidence="11" id="KW-0539">Nucleus</keyword>
<dbReference type="OrthoDB" id="19419at2759"/>
<reference evidence="15" key="1">
    <citation type="submission" date="2020-07" db="EMBL/GenBank/DDBJ databases">
        <title>Clarias magur genome sequencing, assembly and annotation.</title>
        <authorList>
            <person name="Kushwaha B."/>
            <person name="Kumar R."/>
            <person name="Das P."/>
            <person name="Joshi C.G."/>
            <person name="Kumar D."/>
            <person name="Nagpure N.S."/>
            <person name="Pandey M."/>
            <person name="Agarwal S."/>
            <person name="Srivastava S."/>
            <person name="Singh M."/>
            <person name="Sahoo L."/>
            <person name="Jayasankar P."/>
            <person name="Meher P.K."/>
            <person name="Koringa P.G."/>
            <person name="Iquebal M.A."/>
            <person name="Das S.P."/>
            <person name="Bit A."/>
            <person name="Patnaik S."/>
            <person name="Patel N."/>
            <person name="Shah T.M."/>
            <person name="Hinsu A."/>
            <person name="Jena J.K."/>
        </authorList>
    </citation>
    <scope>NUCLEOTIDE SEQUENCE</scope>
    <source>
        <strain evidence="15">CIFAMagur01</strain>
        <tissue evidence="15">Testis</tissue>
    </source>
</reference>
<accession>A0A8J4TUU7</accession>
<dbReference type="PROSITE" id="PS00107">
    <property type="entry name" value="PROTEIN_KINASE_ATP"/>
    <property type="match status" value="1"/>
</dbReference>
<dbReference type="SUPFAM" id="SSF56112">
    <property type="entry name" value="Protein kinase-like (PK-like)"/>
    <property type="match status" value="1"/>
</dbReference>
<dbReference type="Gene3D" id="3.30.1120.90">
    <property type="entry name" value="Nucleosome assembly protein"/>
    <property type="match status" value="1"/>
</dbReference>
<dbReference type="FunFam" id="3.30.200.20:FF:000361">
    <property type="entry name" value="Dual specificity testis-specific protein kinase 1"/>
    <property type="match status" value="1"/>
</dbReference>
<evidence type="ECO:0000313" key="16">
    <source>
        <dbReference type="Proteomes" id="UP000727407"/>
    </source>
</evidence>
<comment type="similarity">
    <text evidence="4">Belongs to the nucleosome assembly protein (NAP) family.</text>
</comment>
<dbReference type="PANTHER" id="PTHR46485:SF2">
    <property type="entry name" value="PROTEIN KINASE DOMAIN-CONTAINING PROTEIN"/>
    <property type="match status" value="1"/>
</dbReference>
<evidence type="ECO:0000256" key="1">
    <source>
        <dbReference type="ARBA" id="ARBA00004123"/>
    </source>
</evidence>
<evidence type="ECO:0000256" key="10">
    <source>
        <dbReference type="ARBA" id="ARBA00022840"/>
    </source>
</evidence>
<feature type="compositionally biased region" description="Basic and acidic residues" evidence="13">
    <location>
        <begin position="9"/>
        <end position="32"/>
    </location>
</feature>
<dbReference type="GO" id="GO:0006334">
    <property type="term" value="P:nucleosome assembly"/>
    <property type="evidence" value="ECO:0007669"/>
    <property type="project" value="InterPro"/>
</dbReference>
<comment type="caution">
    <text evidence="15">The sequence shown here is derived from an EMBL/GenBank/DDBJ whole genome shotgun (WGS) entry which is preliminary data.</text>
</comment>
<dbReference type="FunFam" id="1.10.510.10:FF:000202">
    <property type="entry name" value="Dual specificity testis-specific protein kinase 2"/>
    <property type="match status" value="1"/>
</dbReference>
<keyword evidence="8 12" id="KW-0547">Nucleotide-binding</keyword>
<sequence>MSASAAKVSRKEQNSNHDGADETSEKEQQEAIEHIDEVQNEIDRLNEQASEEILKVEQKYNKLRQPFFQKRSELIAKIPNFWVTTFVNHPQVSALLGEEDEEALHYLTRVEVTEFEDIKSGYRIDFYFDENPYFENKVLSKEFHLNESGDPSSKSTEIKWKAGKDLTKRAGQTQNKAGKKRQHEEPESFFTWFTDHSDAGADELGEVIKDDIWPNPLQYYLVPDMDDEEGEGEDEDDEEEEEGLEDIDEEGDEDEGEEDEEEDEGEDGEDDDELTAGMSLKSNSPTLLSESADTFCQTGHQSRLRTCVCRLHLWEDFSTELIGTGFFSKVYKVMHNTTKKVMVVKVYKSDVDQDSIMKEISLLQKLSHPNVVRYLGICVREDKLYPILEYVSGGCLEELLARGDVTLCWREKVELACDVCRGMTYLHSKNVYHRDLNSRNCLIRVTAQGRETVVTDFGLAREVVEVPLNSPDRKMSLVGSAFWMAPEMLRGEPYDRKVDVFSFGIMLCEILARIPADPEVLPRTRDFGLNVEAFSELVLGCPQKVLELSANCCQ</sequence>
<dbReference type="InterPro" id="IPR000719">
    <property type="entry name" value="Prot_kinase_dom"/>
</dbReference>
<evidence type="ECO:0000256" key="8">
    <source>
        <dbReference type="ARBA" id="ARBA00022741"/>
    </source>
</evidence>
<dbReference type="InterPro" id="IPR037231">
    <property type="entry name" value="NAP-like_sf"/>
</dbReference>
<dbReference type="Gene3D" id="3.30.200.20">
    <property type="entry name" value="Phosphorylase Kinase, domain 1"/>
    <property type="match status" value="1"/>
</dbReference>
<dbReference type="FunFam" id="3.30.1120.90:FF:000002">
    <property type="entry name" value="Testis-specific Y-encoded-like protein 2"/>
    <property type="match status" value="1"/>
</dbReference>
<dbReference type="Pfam" id="PF00956">
    <property type="entry name" value="NAP"/>
    <property type="match status" value="1"/>
</dbReference>
<keyword evidence="6" id="KW-0723">Serine/threonine-protein kinase</keyword>
<dbReference type="Gene3D" id="1.10.510.10">
    <property type="entry name" value="Transferase(Phosphotransferase) domain 1"/>
    <property type="match status" value="1"/>
</dbReference>
<evidence type="ECO:0000256" key="4">
    <source>
        <dbReference type="ARBA" id="ARBA00009947"/>
    </source>
</evidence>
<evidence type="ECO:0000256" key="2">
    <source>
        <dbReference type="ARBA" id="ARBA00004496"/>
    </source>
</evidence>
<gene>
    <name evidence="15" type="primary">setb</name>
    <name evidence="15" type="ORF">DAT39_012261</name>
</gene>
<protein>
    <submittedName>
        <fullName evidence="15">Protein SET</fullName>
    </submittedName>
</protein>
<dbReference type="GO" id="GO:0005737">
    <property type="term" value="C:cytoplasm"/>
    <property type="evidence" value="ECO:0007669"/>
    <property type="project" value="UniProtKB-SubCell"/>
</dbReference>
<evidence type="ECO:0000256" key="7">
    <source>
        <dbReference type="ARBA" id="ARBA00022679"/>
    </source>
</evidence>
<dbReference type="InterPro" id="IPR011009">
    <property type="entry name" value="Kinase-like_dom_sf"/>
</dbReference>
<keyword evidence="10 12" id="KW-0067">ATP-binding</keyword>
<feature type="domain" description="Protein kinase" evidence="14">
    <location>
        <begin position="316"/>
        <end position="554"/>
    </location>
</feature>
<dbReference type="PRINTS" id="PR00109">
    <property type="entry name" value="TYRKINASE"/>
</dbReference>
<keyword evidence="16" id="KW-1185">Reference proteome</keyword>
<keyword evidence="5" id="KW-0963">Cytoplasm</keyword>
<organism evidence="15 16">
    <name type="scientific">Clarias magur</name>
    <name type="common">Asian catfish</name>
    <name type="synonym">Macropteronotus magur</name>
    <dbReference type="NCBI Taxonomy" id="1594786"/>
    <lineage>
        <taxon>Eukaryota</taxon>
        <taxon>Metazoa</taxon>
        <taxon>Chordata</taxon>
        <taxon>Craniata</taxon>
        <taxon>Vertebrata</taxon>
        <taxon>Euteleostomi</taxon>
        <taxon>Actinopterygii</taxon>
        <taxon>Neopterygii</taxon>
        <taxon>Teleostei</taxon>
        <taxon>Ostariophysi</taxon>
        <taxon>Siluriformes</taxon>
        <taxon>Clariidae</taxon>
        <taxon>Clarias</taxon>
    </lineage>
</organism>
<evidence type="ECO:0000256" key="11">
    <source>
        <dbReference type="ARBA" id="ARBA00023242"/>
    </source>
</evidence>
<keyword evidence="9" id="KW-0418">Kinase</keyword>
<comment type="similarity">
    <text evidence="3">Belongs to the protein kinase superfamily. TKL Ser/Thr protein kinase family.</text>
</comment>
<name>A0A8J4TUU7_CLAMG</name>
<dbReference type="InterPro" id="IPR050940">
    <property type="entry name" value="Actin_reg-Ser/Thr_kinase"/>
</dbReference>
<dbReference type="Pfam" id="PF07714">
    <property type="entry name" value="PK_Tyr_Ser-Thr"/>
    <property type="match status" value="1"/>
</dbReference>
<dbReference type="InterPro" id="IPR017441">
    <property type="entry name" value="Protein_kinase_ATP_BS"/>
</dbReference>
<dbReference type="GO" id="GO:0005524">
    <property type="term" value="F:ATP binding"/>
    <property type="evidence" value="ECO:0007669"/>
    <property type="project" value="UniProtKB-UniRule"/>
</dbReference>
<evidence type="ECO:0000256" key="5">
    <source>
        <dbReference type="ARBA" id="ARBA00022490"/>
    </source>
</evidence>
<feature type="region of interest" description="Disordered" evidence="13">
    <location>
        <begin position="1"/>
        <end position="32"/>
    </location>
</feature>